<sequence>MKAKWFVSRVAGLGLAGALAVGCLSSQHETGAPLSLTARAALAAEAARVVRVIDADTYIMLSGSTTYRLRLLGVDAPEQDQAFGSQATDSVARLLTPGRVVLVARAGLDLYGRTLGAVLIPTATVAVAGRAVPLDSLMVVRGWAWAFDPNRTVAGRAQQQVAAQRAGLGLWKCGVGQAVSPKLWRSFNSEIKRRYRVGCTW</sequence>
<dbReference type="SMART" id="SM00318">
    <property type="entry name" value="SNc"/>
    <property type="match status" value="1"/>
</dbReference>
<dbReference type="Proteomes" id="UP001501469">
    <property type="component" value="Unassembled WGS sequence"/>
</dbReference>
<dbReference type="InterPro" id="IPR016071">
    <property type="entry name" value="Staphylococal_nuclease_OB-fold"/>
</dbReference>
<evidence type="ECO:0000256" key="1">
    <source>
        <dbReference type="SAM" id="SignalP"/>
    </source>
</evidence>
<evidence type="ECO:0000259" key="2">
    <source>
        <dbReference type="PROSITE" id="PS50830"/>
    </source>
</evidence>
<dbReference type="InterPro" id="IPR035437">
    <property type="entry name" value="SNase_OB-fold_sf"/>
</dbReference>
<dbReference type="EMBL" id="BAABDK010000003">
    <property type="protein sequence ID" value="GAA4024716.1"/>
    <property type="molecule type" value="Genomic_DNA"/>
</dbReference>
<evidence type="ECO:0000313" key="3">
    <source>
        <dbReference type="EMBL" id="GAA4024716.1"/>
    </source>
</evidence>
<name>A0ABP7TDM7_9BACT</name>
<keyword evidence="4" id="KW-1185">Reference proteome</keyword>
<evidence type="ECO:0000313" key="4">
    <source>
        <dbReference type="Proteomes" id="UP001501469"/>
    </source>
</evidence>
<dbReference type="Pfam" id="PF00565">
    <property type="entry name" value="SNase"/>
    <property type="match status" value="1"/>
</dbReference>
<feature type="signal peptide" evidence="1">
    <location>
        <begin position="1"/>
        <end position="20"/>
    </location>
</feature>
<dbReference type="RefSeq" id="WP_345050094.1">
    <property type="nucleotide sequence ID" value="NZ_BAABDK010000003.1"/>
</dbReference>
<feature type="domain" description="TNase-like" evidence="2">
    <location>
        <begin position="43"/>
        <end position="173"/>
    </location>
</feature>
<dbReference type="SUPFAM" id="SSF50199">
    <property type="entry name" value="Staphylococcal nuclease"/>
    <property type="match status" value="1"/>
</dbReference>
<dbReference type="PROSITE" id="PS51257">
    <property type="entry name" value="PROKAR_LIPOPROTEIN"/>
    <property type="match status" value="1"/>
</dbReference>
<keyword evidence="1" id="KW-0732">Signal</keyword>
<organism evidence="3 4">
    <name type="scientific">Hymenobacter glaciei</name>
    <dbReference type="NCBI Taxonomy" id="877209"/>
    <lineage>
        <taxon>Bacteria</taxon>
        <taxon>Pseudomonadati</taxon>
        <taxon>Bacteroidota</taxon>
        <taxon>Cytophagia</taxon>
        <taxon>Cytophagales</taxon>
        <taxon>Hymenobacteraceae</taxon>
        <taxon>Hymenobacter</taxon>
    </lineage>
</organism>
<dbReference type="Gene3D" id="2.40.50.90">
    <property type="match status" value="1"/>
</dbReference>
<dbReference type="PROSITE" id="PS50830">
    <property type="entry name" value="TNASE_3"/>
    <property type="match status" value="1"/>
</dbReference>
<feature type="chain" id="PRO_5045352755" description="TNase-like domain-containing protein" evidence="1">
    <location>
        <begin position="21"/>
        <end position="201"/>
    </location>
</feature>
<accession>A0ABP7TDM7</accession>
<protein>
    <recommendedName>
        <fullName evidence="2">TNase-like domain-containing protein</fullName>
    </recommendedName>
</protein>
<gene>
    <name evidence="3" type="ORF">GCM10022409_05870</name>
</gene>
<proteinExistence type="predicted"/>
<reference evidence="4" key="1">
    <citation type="journal article" date="2019" name="Int. J. Syst. Evol. Microbiol.">
        <title>The Global Catalogue of Microorganisms (GCM) 10K type strain sequencing project: providing services to taxonomists for standard genome sequencing and annotation.</title>
        <authorList>
            <consortium name="The Broad Institute Genomics Platform"/>
            <consortium name="The Broad Institute Genome Sequencing Center for Infectious Disease"/>
            <person name="Wu L."/>
            <person name="Ma J."/>
        </authorList>
    </citation>
    <scope>NUCLEOTIDE SEQUENCE [LARGE SCALE GENOMIC DNA]</scope>
    <source>
        <strain evidence="4">JCM 17225</strain>
    </source>
</reference>
<comment type="caution">
    <text evidence="3">The sequence shown here is derived from an EMBL/GenBank/DDBJ whole genome shotgun (WGS) entry which is preliminary data.</text>
</comment>